<gene>
    <name evidence="7" type="ORF">SCF082_LOCUS18677</name>
</gene>
<dbReference type="PANTHER" id="PTHR43215:SF14">
    <property type="entry name" value="RADIAL SPOKE HEAD 1 HOMOLOG"/>
    <property type="match status" value="1"/>
</dbReference>
<feature type="region of interest" description="Disordered" evidence="5">
    <location>
        <begin position="564"/>
        <end position="597"/>
    </location>
</feature>
<comment type="similarity">
    <text evidence="1">Belongs to the universal ribosomal protein uL23 family.</text>
</comment>
<dbReference type="Gene3D" id="2.20.110.10">
    <property type="entry name" value="Histone H3 K4-specific methyltransferase SET7/9 N-terminal domain"/>
    <property type="match status" value="4"/>
</dbReference>
<dbReference type="EMBL" id="CAXAMM010012558">
    <property type="protein sequence ID" value="CAK9029191.1"/>
    <property type="molecule type" value="Genomic_DNA"/>
</dbReference>
<feature type="region of interest" description="Disordered" evidence="5">
    <location>
        <begin position="1"/>
        <end position="27"/>
    </location>
</feature>
<dbReference type="InterPro" id="IPR013025">
    <property type="entry name" value="Ribosomal_uL23-like"/>
</dbReference>
<dbReference type="Pfam" id="PF03939">
    <property type="entry name" value="Ribosomal_L23eN"/>
    <property type="match status" value="1"/>
</dbReference>
<dbReference type="Gene3D" id="3.30.70.330">
    <property type="match status" value="1"/>
</dbReference>
<evidence type="ECO:0000256" key="1">
    <source>
        <dbReference type="ARBA" id="ARBA00006700"/>
    </source>
</evidence>
<keyword evidence="3 7" id="KW-0689">Ribosomal protein</keyword>
<dbReference type="SMART" id="SM00698">
    <property type="entry name" value="MORN"/>
    <property type="match status" value="9"/>
</dbReference>
<dbReference type="SUPFAM" id="SSF82185">
    <property type="entry name" value="Histone H3 K4-specific methyltransferase SET7/9 N-terminal domain"/>
    <property type="match status" value="2"/>
</dbReference>
<dbReference type="Pfam" id="PF00276">
    <property type="entry name" value="Ribosomal_L23"/>
    <property type="match status" value="1"/>
</dbReference>
<evidence type="ECO:0000256" key="5">
    <source>
        <dbReference type="SAM" id="MobiDB-lite"/>
    </source>
</evidence>
<organism evidence="7 8">
    <name type="scientific">Durusdinium trenchii</name>
    <dbReference type="NCBI Taxonomy" id="1381693"/>
    <lineage>
        <taxon>Eukaryota</taxon>
        <taxon>Sar</taxon>
        <taxon>Alveolata</taxon>
        <taxon>Dinophyceae</taxon>
        <taxon>Suessiales</taxon>
        <taxon>Symbiodiniaceae</taxon>
        <taxon>Durusdinium</taxon>
    </lineage>
</organism>
<dbReference type="InterPro" id="IPR003409">
    <property type="entry name" value="MORN"/>
</dbReference>
<evidence type="ECO:0000259" key="6">
    <source>
        <dbReference type="Pfam" id="PF03939"/>
    </source>
</evidence>
<dbReference type="Proteomes" id="UP001642464">
    <property type="component" value="Unassembled WGS sequence"/>
</dbReference>
<dbReference type="GO" id="GO:0005840">
    <property type="term" value="C:ribosome"/>
    <property type="evidence" value="ECO:0007669"/>
    <property type="project" value="UniProtKB-KW"/>
</dbReference>
<dbReference type="InterPro" id="IPR012677">
    <property type="entry name" value="Nucleotide-bd_a/b_plait_sf"/>
</dbReference>
<feature type="domain" description="Large ribosomal subunit protein uL23 N-terminal" evidence="6">
    <location>
        <begin position="16"/>
        <end position="63"/>
    </location>
</feature>
<dbReference type="PANTHER" id="PTHR43215">
    <property type="entry name" value="RADIAL SPOKE HEAD 1 HOMOLOG"/>
    <property type="match status" value="1"/>
</dbReference>
<accession>A0ABP0KQM0</accession>
<sequence>MAPKKGEKGKAEKGKAEKAEKTAKAVKGGVSKKVKKIRTKVRFYRPKTLIKSREPKYPRKSVESRGDKLDKYRIIQCPVTTESAMKKIEEINTLVFLVDLKATKPKIKEAVKQLYDVKCAKVNTLIRPDGPPFAHAGDAEDPEAIKPVQLFNISADTPSKPGNFHFSPAPVLNNDLQLQLQGAAESLQDAARALLRLGKVQALAPAVQHAGDEASLTLAGAGSSQQQSEGAPEASLEEQNKVLRTQLAQAHQRIEILEEERQRFLHEGIYDIVNVLCQCLMGEEQAPPLSQLIFASNMVVKGYCSEKNVAIAHSGTSRPLPEALQDAQMVILEGGSRFFGHWMDGMKTGFGILERPDGSRYEGDFQNDKASGQGTLACASGDVYEGQWADGQAHGFGRFTQANGSYYEGQWAFDQQEGFGIETWPDGSRFEGCYKGNLKEGPGTFTWAKGASYTGEFSNNVLHGSGEYRWPDGRHYSGQWLNNALNGMGEMTWPDGRCYRGHYRQDQKHGEGCFRWANGSQYSGQWLQGKQHGFGRFKGRDGKVRRGQWEDGVLIGWLEAPRDEEPTDRFIPKGGKLASSTLETSEGTVSNAATHNL</sequence>
<evidence type="ECO:0000256" key="3">
    <source>
        <dbReference type="ARBA" id="ARBA00022980"/>
    </source>
</evidence>
<name>A0ABP0KQM0_9DINO</name>
<evidence type="ECO:0000256" key="4">
    <source>
        <dbReference type="ARBA" id="ARBA00023274"/>
    </source>
</evidence>
<dbReference type="InterPro" id="IPR005633">
    <property type="entry name" value="Ribosomal_uL23_N"/>
</dbReference>
<dbReference type="Pfam" id="PF02493">
    <property type="entry name" value="MORN"/>
    <property type="match status" value="9"/>
</dbReference>
<feature type="compositionally biased region" description="Polar residues" evidence="5">
    <location>
        <begin position="578"/>
        <end position="597"/>
    </location>
</feature>
<keyword evidence="8" id="KW-1185">Reference proteome</keyword>
<reference evidence="7 8" key="1">
    <citation type="submission" date="2024-02" db="EMBL/GenBank/DDBJ databases">
        <authorList>
            <person name="Chen Y."/>
            <person name="Shah S."/>
            <person name="Dougan E. K."/>
            <person name="Thang M."/>
            <person name="Chan C."/>
        </authorList>
    </citation>
    <scope>NUCLEOTIDE SEQUENCE [LARGE SCALE GENOMIC DNA]</scope>
</reference>
<evidence type="ECO:0000313" key="8">
    <source>
        <dbReference type="Proteomes" id="UP001642464"/>
    </source>
</evidence>
<keyword evidence="2" id="KW-0677">Repeat</keyword>
<protein>
    <submittedName>
        <fullName evidence="7">60S ribosomal protein L23a</fullName>
    </submittedName>
</protein>
<dbReference type="InterPro" id="IPR012678">
    <property type="entry name" value="Ribosomal_uL23/eL15/eS24_sf"/>
</dbReference>
<comment type="caution">
    <text evidence="7">The sequence shown here is derived from an EMBL/GenBank/DDBJ whole genome shotgun (WGS) entry which is preliminary data.</text>
</comment>
<evidence type="ECO:0000256" key="2">
    <source>
        <dbReference type="ARBA" id="ARBA00022737"/>
    </source>
</evidence>
<evidence type="ECO:0000313" key="7">
    <source>
        <dbReference type="EMBL" id="CAK9029191.1"/>
    </source>
</evidence>
<feature type="compositionally biased region" description="Basic and acidic residues" evidence="5">
    <location>
        <begin position="1"/>
        <end position="23"/>
    </location>
</feature>
<keyword evidence="4" id="KW-0687">Ribonucleoprotein</keyword>
<dbReference type="SUPFAM" id="SSF54189">
    <property type="entry name" value="Ribosomal proteins S24e, L23 and L15e"/>
    <property type="match status" value="1"/>
</dbReference>
<proteinExistence type="inferred from homology"/>
<feature type="region of interest" description="Disordered" evidence="5">
    <location>
        <begin position="218"/>
        <end position="237"/>
    </location>
</feature>